<dbReference type="PATRIC" id="fig|1278073.3.peg.4225"/>
<dbReference type="EMBL" id="CP004025">
    <property type="protein sequence ID" value="AGC45453.1"/>
    <property type="molecule type" value="Genomic_DNA"/>
</dbReference>
<evidence type="ECO:0000313" key="1">
    <source>
        <dbReference type="EMBL" id="AGC45453.1"/>
    </source>
</evidence>
<dbReference type="OrthoDB" id="9851613at2"/>
<dbReference type="KEGG" id="msd:MYSTI_04153"/>
<protein>
    <submittedName>
        <fullName evidence="1">Uncharacterized protein</fullName>
    </submittedName>
</protein>
<sequence>MTCNNYEMPTAGPPARWVAIKVAAHDASISCRTLNRWADEGLILADRLGSGRGSWLIALNAHGLPISTQPFRAGLSVAPDASGETAP</sequence>
<name>L7UBP2_MYXSD</name>
<accession>L7UBP2</accession>
<dbReference type="RefSeq" id="WP_015349713.1">
    <property type="nucleotide sequence ID" value="NC_020126.1"/>
</dbReference>
<dbReference type="Proteomes" id="UP000011131">
    <property type="component" value="Chromosome"/>
</dbReference>
<gene>
    <name evidence="1" type="ordered locus">MYSTI_04153</name>
</gene>
<dbReference type="HOGENOM" id="CLU_2480112_0_0_7"/>
<dbReference type="AlphaFoldDB" id="L7UBP2"/>
<reference evidence="1 2" key="1">
    <citation type="journal article" date="2013" name="Genome Announc.">
        <title>Complete genome sequence of Myxococcus stipitatus strain DSM 14675, a fruiting myxobacterium.</title>
        <authorList>
            <person name="Huntley S."/>
            <person name="Kneip S."/>
            <person name="Treuner-Lange A."/>
            <person name="Sogaard-Andersen L."/>
        </authorList>
    </citation>
    <scope>NUCLEOTIDE SEQUENCE [LARGE SCALE GENOMIC DNA]</scope>
    <source>
        <strain evidence="2">DSM 14675 / JCM 12634 / Mx s8</strain>
    </source>
</reference>
<keyword evidence="2" id="KW-1185">Reference proteome</keyword>
<proteinExistence type="predicted"/>
<organism evidence="1 2">
    <name type="scientific">Myxococcus stipitatus (strain DSM 14675 / JCM 12634 / Mx s8)</name>
    <dbReference type="NCBI Taxonomy" id="1278073"/>
    <lineage>
        <taxon>Bacteria</taxon>
        <taxon>Pseudomonadati</taxon>
        <taxon>Myxococcota</taxon>
        <taxon>Myxococcia</taxon>
        <taxon>Myxococcales</taxon>
        <taxon>Cystobacterineae</taxon>
        <taxon>Myxococcaceae</taxon>
        <taxon>Myxococcus</taxon>
    </lineage>
</organism>
<evidence type="ECO:0000313" key="2">
    <source>
        <dbReference type="Proteomes" id="UP000011131"/>
    </source>
</evidence>